<evidence type="ECO:0000313" key="2">
    <source>
        <dbReference type="Proteomes" id="UP000655751"/>
    </source>
</evidence>
<gene>
    <name evidence="1" type="ORF">IT779_25550</name>
</gene>
<proteinExistence type="predicted"/>
<dbReference type="EMBL" id="JADMLG010000011">
    <property type="protein sequence ID" value="MBH0779641.1"/>
    <property type="molecule type" value="Genomic_DNA"/>
</dbReference>
<sequence length="434" mass="48571">MTATRPEQTAIGDRHGLPIPVHPEALHLAGAEFLTRAFHTAGTLAPDNAVTAITEFREIGGGSTGRKALLSVRYRHEQPHLHTDLFAKFSRDLDDEIRDRGRTQMETEVGFAELARTPGFPVTVPAAQFGDYHAESGTGLLITERIAFGADGIEPQHHKCLDYEMPQPYEHYRALLTAVARLVGAHRAGALPEHLIERFPTEEQITGAGQRPSPQKLPRRLTRLREFCLAFPALLPEHVRTDSFLTGFADAAVEFQRHESAIWSRLRSDTEYSGLCHWNANVDNAWFWRDDKDELHCGLMDWGCVSRMNLAMAVWGAMSGAEVELWDRHLDDLLDLFVTEIHRSGGPRLDPSRLAAELMLYIGTMGVTWLLDVPAVIMRGFAPSADLTRTDPRIKSHESIRAPLQMLTNVLNLWHAHDFGGLLESALLQRLRPG</sequence>
<protein>
    <submittedName>
        <fullName evidence="1">Uncharacterized protein</fullName>
    </submittedName>
</protein>
<dbReference type="AlphaFoldDB" id="A0A931IFU4"/>
<reference evidence="1" key="1">
    <citation type="submission" date="2020-11" db="EMBL/GenBank/DDBJ databases">
        <title>Nocardia NEAU-351.nov., a novel actinomycete isolated from the cow dung.</title>
        <authorList>
            <person name="Zhang X."/>
        </authorList>
    </citation>
    <scope>NUCLEOTIDE SEQUENCE</scope>
    <source>
        <strain evidence="1">NEAU-351</strain>
    </source>
</reference>
<keyword evidence="2" id="KW-1185">Reference proteome</keyword>
<comment type="caution">
    <text evidence="1">The sequence shown here is derived from an EMBL/GenBank/DDBJ whole genome shotgun (WGS) entry which is preliminary data.</text>
</comment>
<organism evidence="1 2">
    <name type="scientific">Nocardia bovistercoris</name>
    <dbReference type="NCBI Taxonomy" id="2785916"/>
    <lineage>
        <taxon>Bacteria</taxon>
        <taxon>Bacillati</taxon>
        <taxon>Actinomycetota</taxon>
        <taxon>Actinomycetes</taxon>
        <taxon>Mycobacteriales</taxon>
        <taxon>Nocardiaceae</taxon>
        <taxon>Nocardia</taxon>
    </lineage>
</organism>
<name>A0A931IFU4_9NOCA</name>
<dbReference type="RefSeq" id="WP_196151940.1">
    <property type="nucleotide sequence ID" value="NZ_JADMLG010000011.1"/>
</dbReference>
<accession>A0A931IFU4</accession>
<evidence type="ECO:0000313" key="1">
    <source>
        <dbReference type="EMBL" id="MBH0779641.1"/>
    </source>
</evidence>
<dbReference type="Proteomes" id="UP000655751">
    <property type="component" value="Unassembled WGS sequence"/>
</dbReference>